<feature type="domain" description="5'-Nucleotidase C-terminal" evidence="4">
    <location>
        <begin position="379"/>
        <end position="534"/>
    </location>
</feature>
<dbReference type="InterPro" id="IPR036907">
    <property type="entry name" value="5'-Nucleotdase_C_sf"/>
</dbReference>
<dbReference type="PROSITE" id="PS00786">
    <property type="entry name" value="5_NUCLEOTIDASE_2"/>
    <property type="match status" value="1"/>
</dbReference>
<dbReference type="Pfam" id="PF00149">
    <property type="entry name" value="Metallophos"/>
    <property type="match status" value="1"/>
</dbReference>
<dbReference type="PROSITE" id="PS51257">
    <property type="entry name" value="PROKAR_LIPOPROTEIN"/>
    <property type="match status" value="1"/>
</dbReference>
<dbReference type="GO" id="GO:0030288">
    <property type="term" value="C:outer membrane-bounded periplasmic space"/>
    <property type="evidence" value="ECO:0007669"/>
    <property type="project" value="TreeGrafter"/>
</dbReference>
<reference evidence="5 6" key="1">
    <citation type="journal article" date="2013" name="Genome Announc.">
        <title>Draft Genome Sequence of Catellicoccus marimammalium, a Novel Species Commonly Found in Gull Feces.</title>
        <authorList>
            <person name="Weigand M.R."/>
            <person name="Ryu H."/>
            <person name="Bozcek L."/>
            <person name="Konstantinidis K.T."/>
            <person name="Santo Domingo J.W."/>
        </authorList>
    </citation>
    <scope>NUCLEOTIDE SEQUENCE [LARGE SCALE GENOMIC DNA]</scope>
    <source>
        <strain evidence="5 6">M35/04/3</strain>
    </source>
</reference>
<gene>
    <name evidence="5" type="ORF">C683_0504</name>
</gene>
<dbReference type="PRINTS" id="PR01607">
    <property type="entry name" value="APYRASEFAMLY"/>
</dbReference>
<dbReference type="InterPro" id="IPR008334">
    <property type="entry name" value="5'-Nucleotdase_C"/>
</dbReference>
<evidence type="ECO:0000259" key="4">
    <source>
        <dbReference type="Pfam" id="PF02872"/>
    </source>
</evidence>
<proteinExistence type="inferred from homology"/>
<evidence type="ECO:0000256" key="2">
    <source>
        <dbReference type="RuleBase" id="RU362119"/>
    </source>
</evidence>
<evidence type="ECO:0000256" key="1">
    <source>
        <dbReference type="ARBA" id="ARBA00022729"/>
    </source>
</evidence>
<name>K8ZMF7_9ENTE</name>
<dbReference type="AlphaFoldDB" id="K8ZMF7"/>
<dbReference type="RefSeq" id="WP_009489334.1">
    <property type="nucleotide sequence ID" value="NZ_AMYT01000011.1"/>
</dbReference>
<feature type="domain" description="Calcineurin-like phosphoesterase" evidence="3">
    <location>
        <begin position="41"/>
        <end position="303"/>
    </location>
</feature>
<dbReference type="Gene3D" id="3.90.780.10">
    <property type="entry name" value="5'-Nucleotidase, C-terminal domain"/>
    <property type="match status" value="1"/>
</dbReference>
<comment type="caution">
    <text evidence="5">The sequence shown here is derived from an EMBL/GenBank/DDBJ whole genome shotgun (WGS) entry which is preliminary data.</text>
</comment>
<dbReference type="InterPro" id="IPR006146">
    <property type="entry name" value="5'-Nucleotdase_CS"/>
</dbReference>
<dbReference type="Gene3D" id="3.60.21.10">
    <property type="match status" value="1"/>
</dbReference>
<dbReference type="Proteomes" id="UP000016057">
    <property type="component" value="Unassembled WGS sequence"/>
</dbReference>
<organism evidence="5 6">
    <name type="scientific">Catellicoccus marimammalium M35/04/3</name>
    <dbReference type="NCBI Taxonomy" id="1234409"/>
    <lineage>
        <taxon>Bacteria</taxon>
        <taxon>Bacillati</taxon>
        <taxon>Bacillota</taxon>
        <taxon>Bacilli</taxon>
        <taxon>Lactobacillales</taxon>
        <taxon>Enterococcaceae</taxon>
        <taxon>Catellicoccus</taxon>
    </lineage>
</organism>
<dbReference type="EMBL" id="AMYT01000011">
    <property type="protein sequence ID" value="EKU27723.1"/>
    <property type="molecule type" value="Genomic_DNA"/>
</dbReference>
<keyword evidence="2" id="KW-0547">Nucleotide-binding</keyword>
<dbReference type="EC" id="3.1.3.5" evidence="5"/>
<keyword evidence="6" id="KW-1185">Reference proteome</keyword>
<dbReference type="InterPro" id="IPR004843">
    <property type="entry name" value="Calcineurin-like_PHP"/>
</dbReference>
<evidence type="ECO:0000259" key="3">
    <source>
        <dbReference type="Pfam" id="PF00149"/>
    </source>
</evidence>
<keyword evidence="2 5" id="KW-0378">Hydrolase</keyword>
<dbReference type="GO" id="GO:0000166">
    <property type="term" value="F:nucleotide binding"/>
    <property type="evidence" value="ECO:0007669"/>
    <property type="project" value="UniProtKB-KW"/>
</dbReference>
<dbReference type="GO" id="GO:0008253">
    <property type="term" value="F:5'-nucleotidase activity"/>
    <property type="evidence" value="ECO:0007669"/>
    <property type="project" value="UniProtKB-EC"/>
</dbReference>
<dbReference type="PATRIC" id="fig|1234409.3.peg.472"/>
<dbReference type="STRING" id="1234409.C683_0504"/>
<protein>
    <submittedName>
        <fullName evidence="5">5'-nucleotidase</fullName>
        <ecNumber evidence="5">3.1.3.5</ecNumber>
    </submittedName>
</protein>
<dbReference type="InterPro" id="IPR029052">
    <property type="entry name" value="Metallo-depent_PP-like"/>
</dbReference>
<dbReference type="PANTHER" id="PTHR11575">
    <property type="entry name" value="5'-NUCLEOTIDASE-RELATED"/>
    <property type="match status" value="1"/>
</dbReference>
<dbReference type="PANTHER" id="PTHR11575:SF24">
    <property type="entry name" value="5'-NUCLEOTIDASE"/>
    <property type="match status" value="1"/>
</dbReference>
<dbReference type="SUPFAM" id="SSF55816">
    <property type="entry name" value="5'-nucleotidase (syn. UDP-sugar hydrolase), C-terminal domain"/>
    <property type="match status" value="1"/>
</dbReference>
<dbReference type="GO" id="GO:0009166">
    <property type="term" value="P:nucleotide catabolic process"/>
    <property type="evidence" value="ECO:0007669"/>
    <property type="project" value="InterPro"/>
</dbReference>
<dbReference type="Pfam" id="PF02872">
    <property type="entry name" value="5_nucleotid_C"/>
    <property type="match status" value="1"/>
</dbReference>
<accession>K8ZMF7</accession>
<dbReference type="GO" id="GO:0046872">
    <property type="term" value="F:metal ion binding"/>
    <property type="evidence" value="ECO:0007669"/>
    <property type="project" value="InterPro"/>
</dbReference>
<dbReference type="SUPFAM" id="SSF56300">
    <property type="entry name" value="Metallo-dependent phosphatases"/>
    <property type="match status" value="1"/>
</dbReference>
<dbReference type="eggNOG" id="COG0737">
    <property type="taxonomic scope" value="Bacteria"/>
</dbReference>
<sequence length="571" mass="62729">MKKVVLLSSALLATFILSGCGQEKKEEKKENAAQENIPVQVLAINDFHGAIDTTSTLHQLDGSEVKDAGLVARMATVLNNAQKDFEKQYHATKDQTIRVESGDLVGASPAASSLLQDEPVIKIMNKLHFNVGTLGNHEFDEGLPEFNRLLTNKEWDGNHPMTKEAVQNYKQGPNHMQLVVSNVETTKGKVPFQWKPYTTVEVKDKEGKSAKIGFIGVVTPELKTLTMSKNLKGYKILDPAKQIVKYSKELEKQDVKAICVLAHTAAGNNKDGSKTETEKMLDQVKKLDPKTSVDAVFAGHDHQLQNKTYQDILVTESANQGKAVMNIVGEIDPKTKDFSSTPKAKVIPVDDKVKPDQEIEKLVKEAEKEVQPIVSKKVAVTKDKKEISEECNTNAESALGDLITDGQLAMAKKEGFHPQVAITNTGGIRANLGVDKKGTITWGSAQAVQPFGNILQVVEISGENIRKAVERSLQQPDALTLQFSGLTYTAIKDGKDKKLKEIRIQDQPLNDKKTYQVVLNDFLCGGGDGYTSLAHNKIIGSLGTDTDVFIEHLQKTKEVSAPKTNRKELQK</sequence>
<keyword evidence="1" id="KW-0732">Signal</keyword>
<dbReference type="InterPro" id="IPR006179">
    <property type="entry name" value="5_nucleotidase/apyrase"/>
</dbReference>
<dbReference type="GO" id="GO:0008768">
    <property type="term" value="F:UDP-sugar diphosphatase activity"/>
    <property type="evidence" value="ECO:0007669"/>
    <property type="project" value="TreeGrafter"/>
</dbReference>
<evidence type="ECO:0000313" key="6">
    <source>
        <dbReference type="Proteomes" id="UP000016057"/>
    </source>
</evidence>
<evidence type="ECO:0000313" key="5">
    <source>
        <dbReference type="EMBL" id="EKU27723.1"/>
    </source>
</evidence>
<dbReference type="OrthoDB" id="9801679at2"/>
<comment type="similarity">
    <text evidence="2">Belongs to the 5'-nucleotidase family.</text>
</comment>